<dbReference type="AlphaFoldDB" id="A0A4Y8W7I7"/>
<dbReference type="Proteomes" id="UP000297753">
    <property type="component" value="Unassembled WGS sequence"/>
</dbReference>
<protein>
    <submittedName>
        <fullName evidence="1">Uncharacterized protein</fullName>
    </submittedName>
</protein>
<proteinExistence type="predicted"/>
<evidence type="ECO:0000313" key="2">
    <source>
        <dbReference type="Proteomes" id="UP000297753"/>
    </source>
</evidence>
<organism evidence="1 2">
    <name type="scientific">Vibrio ouci</name>
    <dbReference type="NCBI Taxonomy" id="2499078"/>
    <lineage>
        <taxon>Bacteria</taxon>
        <taxon>Pseudomonadati</taxon>
        <taxon>Pseudomonadota</taxon>
        <taxon>Gammaproteobacteria</taxon>
        <taxon>Vibrionales</taxon>
        <taxon>Vibrionaceae</taxon>
        <taxon>Vibrio</taxon>
    </lineage>
</organism>
<dbReference type="EMBL" id="SATR01000415">
    <property type="protein sequence ID" value="TFH88797.1"/>
    <property type="molecule type" value="Genomic_DNA"/>
</dbReference>
<gene>
    <name evidence="1" type="ORF">ELS82_26085</name>
</gene>
<reference evidence="1 2" key="1">
    <citation type="submission" date="2019-01" db="EMBL/GenBank/DDBJ databases">
        <title>Vibrio BEI176 sp. nov, a marine bacterium isolated from China: eastern marignal seas.</title>
        <authorList>
            <person name="Li B."/>
        </authorList>
    </citation>
    <scope>NUCLEOTIDE SEQUENCE [LARGE SCALE GENOMIC DNA]</scope>
    <source>
        <strain evidence="1 2">BEI176</strain>
    </source>
</reference>
<comment type="caution">
    <text evidence="1">The sequence shown here is derived from an EMBL/GenBank/DDBJ whole genome shotgun (WGS) entry which is preliminary data.</text>
</comment>
<keyword evidence="2" id="KW-1185">Reference proteome</keyword>
<feature type="non-terminal residue" evidence="1">
    <location>
        <position position="87"/>
    </location>
</feature>
<accession>A0A4Y8W7I7</accession>
<sequence>MMKNAAQRFGLGYQPNQEDYRWAASRRRARRMARIKGRELEEEKLEIPPLSVSFPKAAYIMQHDKEAESLGQELSNMGINTLGENKI</sequence>
<evidence type="ECO:0000313" key="1">
    <source>
        <dbReference type="EMBL" id="TFH88797.1"/>
    </source>
</evidence>
<name>A0A4Y8W7I7_9VIBR</name>